<sequence>MDLGPKVMEYQSKSAQLPFSNFPLVDDVAQRPNLVKGKETVKGGSKEEDLKWELEKRAREEVDKERKITEQMAKCVKIEEEIRLRTEE</sequence>
<dbReference type="AlphaFoldDB" id="A0A371ELS2"/>
<dbReference type="Proteomes" id="UP000257109">
    <property type="component" value="Unassembled WGS sequence"/>
</dbReference>
<proteinExistence type="predicted"/>
<organism evidence="1 2">
    <name type="scientific">Mucuna pruriens</name>
    <name type="common">Velvet bean</name>
    <name type="synonym">Dolichos pruriens</name>
    <dbReference type="NCBI Taxonomy" id="157652"/>
    <lineage>
        <taxon>Eukaryota</taxon>
        <taxon>Viridiplantae</taxon>
        <taxon>Streptophyta</taxon>
        <taxon>Embryophyta</taxon>
        <taxon>Tracheophyta</taxon>
        <taxon>Spermatophyta</taxon>
        <taxon>Magnoliopsida</taxon>
        <taxon>eudicotyledons</taxon>
        <taxon>Gunneridae</taxon>
        <taxon>Pentapetalae</taxon>
        <taxon>rosids</taxon>
        <taxon>fabids</taxon>
        <taxon>Fabales</taxon>
        <taxon>Fabaceae</taxon>
        <taxon>Papilionoideae</taxon>
        <taxon>50 kb inversion clade</taxon>
        <taxon>NPAAA clade</taxon>
        <taxon>indigoferoid/millettioid clade</taxon>
        <taxon>Phaseoleae</taxon>
        <taxon>Mucuna</taxon>
    </lineage>
</organism>
<gene>
    <name evidence="1" type="ORF">CR513_54184</name>
</gene>
<evidence type="ECO:0000313" key="2">
    <source>
        <dbReference type="Proteomes" id="UP000257109"/>
    </source>
</evidence>
<dbReference type="EMBL" id="QJKJ01013164">
    <property type="protein sequence ID" value="RDX67002.1"/>
    <property type="molecule type" value="Genomic_DNA"/>
</dbReference>
<feature type="non-terminal residue" evidence="1">
    <location>
        <position position="1"/>
    </location>
</feature>
<name>A0A371ELS2_MUCPR</name>
<evidence type="ECO:0000313" key="1">
    <source>
        <dbReference type="EMBL" id="RDX67002.1"/>
    </source>
</evidence>
<reference evidence="1" key="1">
    <citation type="submission" date="2018-05" db="EMBL/GenBank/DDBJ databases">
        <title>Draft genome of Mucuna pruriens seed.</title>
        <authorList>
            <person name="Nnadi N.E."/>
            <person name="Vos R."/>
            <person name="Hasami M.H."/>
            <person name="Devisetty U.K."/>
            <person name="Aguiy J.C."/>
        </authorList>
    </citation>
    <scope>NUCLEOTIDE SEQUENCE [LARGE SCALE GENOMIC DNA]</scope>
    <source>
        <strain evidence="1">JCA_2017</strain>
    </source>
</reference>
<accession>A0A371ELS2</accession>
<comment type="caution">
    <text evidence="1">The sequence shown here is derived from an EMBL/GenBank/DDBJ whole genome shotgun (WGS) entry which is preliminary data.</text>
</comment>
<protein>
    <submittedName>
        <fullName evidence="1">Uncharacterized protein</fullName>
    </submittedName>
</protein>
<keyword evidence="2" id="KW-1185">Reference proteome</keyword>